<keyword evidence="22" id="KW-1185">Reference proteome</keyword>
<dbReference type="InterPro" id="IPR001339">
    <property type="entry name" value="mRNA_cap_enzyme_adenylation"/>
</dbReference>
<keyword evidence="6 16" id="KW-0808">Transferase</keyword>
<dbReference type="SUPFAM" id="SSF56091">
    <property type="entry name" value="DNA ligase/mRNA capping enzyme, catalytic domain"/>
    <property type="match status" value="1"/>
</dbReference>
<keyword evidence="7 16" id="KW-0548">Nucleotidyltransferase</keyword>
<dbReference type="InterPro" id="IPR013846">
    <property type="entry name" value="mRNA_cap_enzyme_C"/>
</dbReference>
<evidence type="ECO:0000256" key="1">
    <source>
        <dbReference type="ARBA" id="ARBA00004123"/>
    </source>
</evidence>
<dbReference type="InterPro" id="IPR017075">
    <property type="entry name" value="mRNA_cap_enzyme_alpha"/>
</dbReference>
<keyword evidence="5 16" id="KW-0507">mRNA processing</keyword>
<keyword evidence="10 16" id="KW-0342">GTP-binding</keyword>
<reference evidence="21" key="1">
    <citation type="journal article" date="2020" name="Stud. Mycol.">
        <title>101 Dothideomycetes genomes: a test case for predicting lifestyles and emergence of pathogens.</title>
        <authorList>
            <person name="Haridas S."/>
            <person name="Albert R."/>
            <person name="Binder M."/>
            <person name="Bloem J."/>
            <person name="Labutti K."/>
            <person name="Salamov A."/>
            <person name="Andreopoulos B."/>
            <person name="Baker S."/>
            <person name="Barry K."/>
            <person name="Bills G."/>
            <person name="Bluhm B."/>
            <person name="Cannon C."/>
            <person name="Castanera R."/>
            <person name="Culley D."/>
            <person name="Daum C."/>
            <person name="Ezra D."/>
            <person name="Gonzalez J."/>
            <person name="Henrissat B."/>
            <person name="Kuo A."/>
            <person name="Liang C."/>
            <person name="Lipzen A."/>
            <person name="Lutzoni F."/>
            <person name="Magnuson J."/>
            <person name="Mondo S."/>
            <person name="Nolan M."/>
            <person name="Ohm R."/>
            <person name="Pangilinan J."/>
            <person name="Park H.-J."/>
            <person name="Ramirez L."/>
            <person name="Alfaro M."/>
            <person name="Sun H."/>
            <person name="Tritt A."/>
            <person name="Yoshinaga Y."/>
            <person name="Zwiers L.-H."/>
            <person name="Turgeon B."/>
            <person name="Goodwin S."/>
            <person name="Spatafora J."/>
            <person name="Crous P."/>
            <person name="Grigoriev I."/>
        </authorList>
    </citation>
    <scope>NUCLEOTIDE SEQUENCE</scope>
    <source>
        <strain evidence="21">CBS 109.77</strain>
    </source>
</reference>
<evidence type="ECO:0000256" key="2">
    <source>
        <dbReference type="ARBA" id="ARBA00010237"/>
    </source>
</evidence>
<feature type="active site" description="N6-GMP-lysine intermediate" evidence="17">
    <location>
        <position position="63"/>
    </location>
</feature>
<evidence type="ECO:0000259" key="19">
    <source>
        <dbReference type="Pfam" id="PF01331"/>
    </source>
</evidence>
<dbReference type="Gene3D" id="2.40.50.140">
    <property type="entry name" value="Nucleic acid-binding proteins"/>
    <property type="match status" value="1"/>
</dbReference>
<feature type="domain" description="mRNA capping enzyme C-terminal" evidence="20">
    <location>
        <begin position="247"/>
        <end position="374"/>
    </location>
</feature>
<feature type="domain" description="mRNA capping enzyme adenylation" evidence="19">
    <location>
        <begin position="41"/>
        <end position="243"/>
    </location>
</feature>
<keyword evidence="8 16" id="KW-0547">Nucleotide-binding</keyword>
<feature type="region of interest" description="Disordered" evidence="18">
    <location>
        <begin position="391"/>
        <end position="423"/>
    </location>
</feature>
<keyword evidence="11 16" id="KW-0539">Nucleus</keyword>
<evidence type="ECO:0000256" key="5">
    <source>
        <dbReference type="ARBA" id="ARBA00022664"/>
    </source>
</evidence>
<keyword evidence="9 16" id="KW-0506">mRNA capping</keyword>
<dbReference type="InterPro" id="IPR051029">
    <property type="entry name" value="mRNA_Capping_Enz/RNA_Phosphat"/>
</dbReference>
<evidence type="ECO:0000256" key="16">
    <source>
        <dbReference type="PIRNR" id="PIRNR036959"/>
    </source>
</evidence>
<evidence type="ECO:0000313" key="21">
    <source>
        <dbReference type="EMBL" id="KAF2794650.1"/>
    </source>
</evidence>
<dbReference type="AlphaFoldDB" id="A0A6A6XDJ5"/>
<proteinExistence type="inferred from homology"/>
<dbReference type="PIRSF" id="PIRSF036959">
    <property type="entry name" value="mRNA_cap_alpha"/>
    <property type="match status" value="1"/>
</dbReference>
<evidence type="ECO:0000256" key="14">
    <source>
        <dbReference type="ARBA" id="ARBA00044624"/>
    </source>
</evidence>
<protein>
    <recommendedName>
        <fullName evidence="4 16">mRNA-capping enzyme subunit alpha</fullName>
        <ecNumber evidence="3 16">2.7.7.50</ecNumber>
    </recommendedName>
    <alternativeName>
        <fullName evidence="12 16">GTP--RNA guanylyltransferase</fullName>
    </alternativeName>
    <alternativeName>
        <fullName evidence="13 16">mRNA guanylyltransferase</fullName>
    </alternativeName>
</protein>
<dbReference type="EMBL" id="MU001884">
    <property type="protein sequence ID" value="KAF2794650.1"/>
    <property type="molecule type" value="Genomic_DNA"/>
</dbReference>
<dbReference type="Gene3D" id="3.30.470.30">
    <property type="entry name" value="DNA ligase/mRNA capping enzyme"/>
    <property type="match status" value="1"/>
</dbReference>
<dbReference type="Pfam" id="PF01331">
    <property type="entry name" value="mRNA_cap_enzyme"/>
    <property type="match status" value="1"/>
</dbReference>
<dbReference type="EC" id="2.7.7.50" evidence="3 16"/>
<evidence type="ECO:0000256" key="10">
    <source>
        <dbReference type="ARBA" id="ARBA00023134"/>
    </source>
</evidence>
<sequence>MQSSVPPQIPGEIMPHEDTEQLKRAVADLLERDSTRFPGAQPVSFGREHITELQRTEYFMCEKTDGIRVLLYLTYLETEMGGFEPATFLIDRKNNYYNVQPPLRFPYHKFPGEMDKFLFNTILDGELVHDTVAGEPHPRLVFYVFDCLALDGENTTGRRLDIRIGKLKELIFKPYHAWIQRNPQYLEQQPFRVQEKQVYPPYSFLAMFNQVLPKLRHGNDGLIFTCKNTRYEFGTDKHILKWKPPHENTIDFKLRLGDFPLIDAEDGEEGPMPDYDARPDRLILLVNHGNNNNQPFGHDLYITDQEWKILKGLNQRLDGRIIECYRDELGRWRYKPEHDGSPRWRDDKKDANHISTVNSVLESIEDPVTEQDLLNVEARIKQAVKRLREEEKMSRQNWQQQPGLAQHDAKKRKYSEANMNGAH</sequence>
<evidence type="ECO:0000256" key="18">
    <source>
        <dbReference type="SAM" id="MobiDB-lite"/>
    </source>
</evidence>
<evidence type="ECO:0000256" key="7">
    <source>
        <dbReference type="ARBA" id="ARBA00022695"/>
    </source>
</evidence>
<evidence type="ECO:0000256" key="15">
    <source>
        <dbReference type="ARBA" id="ARBA00047082"/>
    </source>
</evidence>
<evidence type="ECO:0000256" key="11">
    <source>
        <dbReference type="ARBA" id="ARBA00023242"/>
    </source>
</evidence>
<gene>
    <name evidence="21" type="ORF">K505DRAFT_274835</name>
</gene>
<accession>A0A6A6XDJ5</accession>
<dbReference type="OrthoDB" id="200924at2759"/>
<dbReference type="CDD" id="cd07895">
    <property type="entry name" value="Adenylation_mRNA_capping"/>
    <property type="match status" value="1"/>
</dbReference>
<comment type="subunit">
    <text evidence="15">Heterodimer. The mRNA-capping enzyme is composed of two separate chains alpha and beta, respectively a mRNA guanylyltransferase and an mRNA 5'-triphosphate monophosphatase.</text>
</comment>
<dbReference type="PANTHER" id="PTHR10367:SF17">
    <property type="entry name" value="MRNA-CAPPING ENZYME"/>
    <property type="match status" value="1"/>
</dbReference>
<evidence type="ECO:0000256" key="12">
    <source>
        <dbReference type="ARBA" id="ARBA00029909"/>
    </source>
</evidence>
<dbReference type="InterPro" id="IPR012340">
    <property type="entry name" value="NA-bd_OB-fold"/>
</dbReference>
<dbReference type="Proteomes" id="UP000799757">
    <property type="component" value="Unassembled WGS sequence"/>
</dbReference>
<dbReference type="Pfam" id="PF03919">
    <property type="entry name" value="mRNA_cap_C"/>
    <property type="match status" value="1"/>
</dbReference>
<evidence type="ECO:0000259" key="20">
    <source>
        <dbReference type="Pfam" id="PF03919"/>
    </source>
</evidence>
<comment type="function">
    <text evidence="16">Second step of mRNA capping. Transfer of the GMP moiety of GTP to the 5'-end of RNA via an enzyme-GMP covalent reaction intermediate.</text>
</comment>
<dbReference type="GO" id="GO:0005525">
    <property type="term" value="F:GTP binding"/>
    <property type="evidence" value="ECO:0007669"/>
    <property type="project" value="UniProtKB-KW"/>
</dbReference>
<evidence type="ECO:0000256" key="17">
    <source>
        <dbReference type="PIRSR" id="PIRSR036959-1"/>
    </source>
</evidence>
<dbReference type="PANTHER" id="PTHR10367">
    <property type="entry name" value="MRNA-CAPPING ENZYME"/>
    <property type="match status" value="1"/>
</dbReference>
<comment type="catalytic activity">
    <reaction evidence="14">
        <text>a 5'-end diphospho-ribonucleoside in mRNA + GTP + H(+) = a 5'-end (5'-triphosphoguanosine)-ribonucleoside in mRNA + diphosphate</text>
        <dbReference type="Rhea" id="RHEA:67012"/>
        <dbReference type="Rhea" id="RHEA-COMP:17165"/>
        <dbReference type="Rhea" id="RHEA-COMP:17166"/>
        <dbReference type="ChEBI" id="CHEBI:15378"/>
        <dbReference type="ChEBI" id="CHEBI:33019"/>
        <dbReference type="ChEBI" id="CHEBI:37565"/>
        <dbReference type="ChEBI" id="CHEBI:167616"/>
        <dbReference type="ChEBI" id="CHEBI:167617"/>
        <dbReference type="EC" id="2.7.7.50"/>
    </reaction>
    <physiologicalReaction direction="left-to-right" evidence="14">
        <dbReference type="Rhea" id="RHEA:67013"/>
    </physiologicalReaction>
</comment>
<dbReference type="GO" id="GO:0005524">
    <property type="term" value="F:ATP binding"/>
    <property type="evidence" value="ECO:0007669"/>
    <property type="project" value="InterPro"/>
</dbReference>
<evidence type="ECO:0000256" key="8">
    <source>
        <dbReference type="ARBA" id="ARBA00022741"/>
    </source>
</evidence>
<comment type="subcellular location">
    <subcellularLocation>
        <location evidence="1 16">Nucleus</location>
    </subcellularLocation>
</comment>
<evidence type="ECO:0000256" key="6">
    <source>
        <dbReference type="ARBA" id="ARBA00022679"/>
    </source>
</evidence>
<evidence type="ECO:0000256" key="3">
    <source>
        <dbReference type="ARBA" id="ARBA00012475"/>
    </source>
</evidence>
<dbReference type="GO" id="GO:0004484">
    <property type="term" value="F:mRNA guanylyltransferase activity"/>
    <property type="evidence" value="ECO:0007669"/>
    <property type="project" value="UniProtKB-EC"/>
</dbReference>
<evidence type="ECO:0000256" key="13">
    <source>
        <dbReference type="ARBA" id="ARBA00030702"/>
    </source>
</evidence>
<comment type="similarity">
    <text evidence="2 16">Belongs to the eukaryotic GTase family.</text>
</comment>
<name>A0A6A6XDJ5_9PLEO</name>
<evidence type="ECO:0000256" key="4">
    <source>
        <dbReference type="ARBA" id="ARBA00019171"/>
    </source>
</evidence>
<evidence type="ECO:0000256" key="9">
    <source>
        <dbReference type="ARBA" id="ARBA00023042"/>
    </source>
</evidence>
<evidence type="ECO:0000313" key="22">
    <source>
        <dbReference type="Proteomes" id="UP000799757"/>
    </source>
</evidence>
<dbReference type="GO" id="GO:0031533">
    <property type="term" value="C:mRNA capping enzyme complex"/>
    <property type="evidence" value="ECO:0007669"/>
    <property type="project" value="InterPro"/>
</dbReference>
<dbReference type="GO" id="GO:0006370">
    <property type="term" value="P:7-methylguanosine mRNA capping"/>
    <property type="evidence" value="ECO:0007669"/>
    <property type="project" value="UniProtKB-KW"/>
</dbReference>
<organism evidence="21 22">
    <name type="scientific">Melanomma pulvis-pyrius CBS 109.77</name>
    <dbReference type="NCBI Taxonomy" id="1314802"/>
    <lineage>
        <taxon>Eukaryota</taxon>
        <taxon>Fungi</taxon>
        <taxon>Dikarya</taxon>
        <taxon>Ascomycota</taxon>
        <taxon>Pezizomycotina</taxon>
        <taxon>Dothideomycetes</taxon>
        <taxon>Pleosporomycetidae</taxon>
        <taxon>Pleosporales</taxon>
        <taxon>Melanommataceae</taxon>
        <taxon>Melanomma</taxon>
    </lineage>
</organism>
<dbReference type="SUPFAM" id="SSF50249">
    <property type="entry name" value="Nucleic acid-binding proteins"/>
    <property type="match status" value="1"/>
</dbReference>